<dbReference type="AlphaFoldDB" id="K1SYV7"/>
<evidence type="ECO:0000313" key="4">
    <source>
        <dbReference type="EMBL" id="EKC52491.1"/>
    </source>
</evidence>
<sequence length="537" mass="61186">EVYFVNDGIWTMDGDGEVRLTIMASIAQDESRKTSERVKAGQKMSREKGVLYGSGNIIGYDRVDGTYVINEEQAATVRRIFNLYAEGHGETTVAKMLIEENRKDGGGGLSWTASKVSRVLRKPTYKGYMTYNKSHIDDFLSHNRINHSEEDFVLVKGNFEPIVSEALWETCNQIRSKRAAFVKGKDGRAHKFGVSFPQNKWTKILFCDCGMRFQIEGYDKTANGGKNMRLICARSKMFKKKDAARALNGIPCPAPYASEWKLELMAREVFRTVWKENAEDILGLLRMLDANLNTTGTPNDGNQLENKLSALNEELDDLVSQRASRSITMDDFLSRSTEINNEIINVEGLLQSSIQEQRPKARLDMHSIEAALSDDASFPDGKIEPGFLDRYANRIVKSNNRYIWMLQLVNVQQIMPIQSERQPIAMVTYKSGVPYDIEQEQTGKQDKESAGPDCATICRPQDFFLNMSRTKRKRKLVEWLESCQENQVNVLDEKIPLLSFAVDFVTAYEYQKARGIKIHPGLWKDMRVDIFLVKKEN</sequence>
<keyword evidence="2" id="KW-0233">DNA recombination</keyword>
<feature type="non-terminal residue" evidence="4">
    <location>
        <position position="1"/>
    </location>
</feature>
<dbReference type="Pfam" id="PF07508">
    <property type="entry name" value="Recombinase"/>
    <property type="match status" value="1"/>
</dbReference>
<dbReference type="EMBL" id="AJWY01011532">
    <property type="protein sequence ID" value="EKC52491.1"/>
    <property type="molecule type" value="Genomic_DNA"/>
</dbReference>
<comment type="caution">
    <text evidence="4">The sequence shown here is derived from an EMBL/GenBank/DDBJ whole genome shotgun (WGS) entry which is preliminary data.</text>
</comment>
<dbReference type="PROSITE" id="PS51737">
    <property type="entry name" value="RECOMBINASE_DNA_BIND"/>
    <property type="match status" value="1"/>
</dbReference>
<dbReference type="InterPro" id="IPR038109">
    <property type="entry name" value="DNA_bind_recomb_sf"/>
</dbReference>
<gene>
    <name evidence="4" type="ORF">LEA_16865</name>
</gene>
<dbReference type="GO" id="GO:0000150">
    <property type="term" value="F:DNA strand exchange activity"/>
    <property type="evidence" value="ECO:0007669"/>
    <property type="project" value="InterPro"/>
</dbReference>
<dbReference type="PANTHER" id="PTHR30461">
    <property type="entry name" value="DNA-INVERTASE FROM LAMBDOID PROPHAGE"/>
    <property type="match status" value="1"/>
</dbReference>
<dbReference type="SUPFAM" id="SSF53041">
    <property type="entry name" value="Resolvase-like"/>
    <property type="match status" value="1"/>
</dbReference>
<dbReference type="InterPro" id="IPR011109">
    <property type="entry name" value="DNA_bind_recombinase_dom"/>
</dbReference>
<organism evidence="4">
    <name type="scientific">human gut metagenome</name>
    <dbReference type="NCBI Taxonomy" id="408170"/>
    <lineage>
        <taxon>unclassified sequences</taxon>
        <taxon>metagenomes</taxon>
        <taxon>organismal metagenomes</taxon>
    </lineage>
</organism>
<evidence type="ECO:0000259" key="3">
    <source>
        <dbReference type="PROSITE" id="PS51737"/>
    </source>
</evidence>
<evidence type="ECO:0000256" key="2">
    <source>
        <dbReference type="ARBA" id="ARBA00023172"/>
    </source>
</evidence>
<proteinExistence type="predicted"/>
<feature type="domain" description="Recombinase" evidence="3">
    <location>
        <begin position="57"/>
        <end position="181"/>
    </location>
</feature>
<name>K1SYV7_9ZZZZ</name>
<dbReference type="Gene3D" id="3.90.1750.20">
    <property type="entry name" value="Putative Large Serine Recombinase, Chain B, Domain 2"/>
    <property type="match status" value="1"/>
</dbReference>
<dbReference type="InterPro" id="IPR036162">
    <property type="entry name" value="Resolvase-like_N_sf"/>
</dbReference>
<dbReference type="PANTHER" id="PTHR30461:SF2">
    <property type="entry name" value="SERINE RECOMBINASE PINE-RELATED"/>
    <property type="match status" value="1"/>
</dbReference>
<reference evidence="4" key="1">
    <citation type="journal article" date="2013" name="Environ. Microbiol.">
        <title>Microbiota from the distal guts of lean and obese adolescents exhibit partial functional redundancy besides clear differences in community structure.</title>
        <authorList>
            <person name="Ferrer M."/>
            <person name="Ruiz A."/>
            <person name="Lanza F."/>
            <person name="Haange S.B."/>
            <person name="Oberbach A."/>
            <person name="Till H."/>
            <person name="Bargiela R."/>
            <person name="Campoy C."/>
            <person name="Segura M.T."/>
            <person name="Richter M."/>
            <person name="von Bergen M."/>
            <person name="Seifert J."/>
            <person name="Suarez A."/>
        </authorList>
    </citation>
    <scope>NUCLEOTIDE SEQUENCE</scope>
</reference>
<accession>K1SYV7</accession>
<evidence type="ECO:0000256" key="1">
    <source>
        <dbReference type="ARBA" id="ARBA00023125"/>
    </source>
</evidence>
<keyword evidence="1" id="KW-0238">DNA-binding</keyword>
<dbReference type="InterPro" id="IPR050639">
    <property type="entry name" value="SSR_resolvase"/>
</dbReference>
<protein>
    <submittedName>
        <fullName evidence="4">Resolvase domain protein</fullName>
    </submittedName>
</protein>
<dbReference type="GO" id="GO:0003677">
    <property type="term" value="F:DNA binding"/>
    <property type="evidence" value="ECO:0007669"/>
    <property type="project" value="UniProtKB-KW"/>
</dbReference>